<evidence type="ECO:0000313" key="2">
    <source>
        <dbReference type="EMBL" id="KAG0574209.1"/>
    </source>
</evidence>
<gene>
    <name evidence="2" type="ORF">KC19_VG244100</name>
</gene>
<comment type="caution">
    <text evidence="2">The sequence shown here is derived from an EMBL/GenBank/DDBJ whole genome shotgun (WGS) entry which is preliminary data.</text>
</comment>
<name>A0A8T0HTZ0_CERPU</name>
<organism evidence="2 3">
    <name type="scientific">Ceratodon purpureus</name>
    <name type="common">Fire moss</name>
    <name type="synonym">Dicranum purpureum</name>
    <dbReference type="NCBI Taxonomy" id="3225"/>
    <lineage>
        <taxon>Eukaryota</taxon>
        <taxon>Viridiplantae</taxon>
        <taxon>Streptophyta</taxon>
        <taxon>Embryophyta</taxon>
        <taxon>Bryophyta</taxon>
        <taxon>Bryophytina</taxon>
        <taxon>Bryopsida</taxon>
        <taxon>Dicranidae</taxon>
        <taxon>Pseudoditrichales</taxon>
        <taxon>Ditrichaceae</taxon>
        <taxon>Ceratodon</taxon>
    </lineage>
</organism>
<feature type="compositionally biased region" description="Low complexity" evidence="1">
    <location>
        <begin position="13"/>
        <end position="50"/>
    </location>
</feature>
<keyword evidence="3" id="KW-1185">Reference proteome</keyword>
<sequence>MHPSNTLESHSRTTLAPLQLPQTLNSHSSRESTSTLSSTSTTQHTLQLNSANPPHRQIDLHLKTTTQQKQDSSKTHQKRKIPDQCQISGNSTSNISNSKKTPKPCTETETHQNANPPPTIAPLDSQLQSLQSAQCLQTLEWLTMFGRFGVMAPNSWSSVL</sequence>
<accession>A0A8T0HTZ0</accession>
<dbReference type="EMBL" id="CM026426">
    <property type="protein sequence ID" value="KAG0574209.1"/>
    <property type="molecule type" value="Genomic_DNA"/>
</dbReference>
<reference evidence="2" key="1">
    <citation type="submission" date="2020-06" db="EMBL/GenBank/DDBJ databases">
        <title>WGS assembly of Ceratodon purpureus strain R40.</title>
        <authorList>
            <person name="Carey S.B."/>
            <person name="Jenkins J."/>
            <person name="Shu S."/>
            <person name="Lovell J.T."/>
            <person name="Sreedasyam A."/>
            <person name="Maumus F."/>
            <person name="Tiley G.P."/>
            <person name="Fernandez-Pozo N."/>
            <person name="Barry K."/>
            <person name="Chen C."/>
            <person name="Wang M."/>
            <person name="Lipzen A."/>
            <person name="Daum C."/>
            <person name="Saski C.A."/>
            <person name="Payton A.C."/>
            <person name="Mcbreen J.C."/>
            <person name="Conrad R.E."/>
            <person name="Kollar L.M."/>
            <person name="Olsson S."/>
            <person name="Huttunen S."/>
            <person name="Landis J.B."/>
            <person name="Wickett N.J."/>
            <person name="Johnson M.G."/>
            <person name="Rensing S.A."/>
            <person name="Grimwood J."/>
            <person name="Schmutz J."/>
            <person name="Mcdaniel S.F."/>
        </authorList>
    </citation>
    <scope>NUCLEOTIDE SEQUENCE</scope>
    <source>
        <strain evidence="2">R40</strain>
    </source>
</reference>
<proteinExistence type="predicted"/>
<protein>
    <submittedName>
        <fullName evidence="2">Uncharacterized protein</fullName>
    </submittedName>
</protein>
<evidence type="ECO:0000313" key="3">
    <source>
        <dbReference type="Proteomes" id="UP000822688"/>
    </source>
</evidence>
<dbReference type="Proteomes" id="UP000822688">
    <property type="component" value="Chromosome V"/>
</dbReference>
<evidence type="ECO:0000256" key="1">
    <source>
        <dbReference type="SAM" id="MobiDB-lite"/>
    </source>
</evidence>
<feature type="region of interest" description="Disordered" evidence="1">
    <location>
        <begin position="1"/>
        <end position="122"/>
    </location>
</feature>
<feature type="compositionally biased region" description="Low complexity" evidence="1">
    <location>
        <begin position="87"/>
        <end position="107"/>
    </location>
</feature>
<dbReference type="AlphaFoldDB" id="A0A8T0HTZ0"/>